<dbReference type="InterPro" id="IPR029151">
    <property type="entry name" value="Sensor-like_sf"/>
</dbReference>
<dbReference type="InterPro" id="IPR003594">
    <property type="entry name" value="HATPase_dom"/>
</dbReference>
<dbReference type="Gene3D" id="3.30.450.20">
    <property type="entry name" value="PAS domain"/>
    <property type="match status" value="2"/>
</dbReference>
<evidence type="ECO:0000256" key="1">
    <source>
        <dbReference type="ARBA" id="ARBA00000085"/>
    </source>
</evidence>
<dbReference type="GO" id="GO:0005886">
    <property type="term" value="C:plasma membrane"/>
    <property type="evidence" value="ECO:0007669"/>
    <property type="project" value="UniProtKB-SubCell"/>
</dbReference>
<evidence type="ECO:0000259" key="9">
    <source>
        <dbReference type="PROSITE" id="PS50109"/>
    </source>
</evidence>
<dbReference type="InterPro" id="IPR004358">
    <property type="entry name" value="Sig_transdc_His_kin-like_C"/>
</dbReference>
<proteinExistence type="predicted"/>
<dbReference type="EC" id="2.7.13.3" evidence="3"/>
<dbReference type="GO" id="GO:0000155">
    <property type="term" value="F:phosphorelay sensor kinase activity"/>
    <property type="evidence" value="ECO:0007669"/>
    <property type="project" value="TreeGrafter"/>
</dbReference>
<keyword evidence="5" id="KW-0597">Phosphoprotein</keyword>
<dbReference type="Proteomes" id="UP000231263">
    <property type="component" value="Unassembled WGS sequence"/>
</dbReference>
<protein>
    <recommendedName>
        <fullName evidence="3">histidine kinase</fullName>
        <ecNumber evidence="3">2.7.13.3</ecNumber>
    </recommendedName>
</protein>
<dbReference type="Gene3D" id="3.30.565.10">
    <property type="entry name" value="Histidine kinase-like ATPase, C-terminal domain"/>
    <property type="match status" value="1"/>
</dbReference>
<comment type="subcellular location">
    <subcellularLocation>
        <location evidence="2">Cell membrane</location>
        <topology evidence="2">Multi-pass membrane protein</topology>
    </subcellularLocation>
</comment>
<dbReference type="AlphaFoldDB" id="A0A2M7XD62"/>
<sequence length="607" mass="69477">MQKKEGAKITNSIVFTPWLISITIIFISIIAISAVTGIVYFIERNNELKLTELSELDKMDTAERYIYSSLDSAISDLFLMSSHGAIKKYFDALSYKEAGSDQDFELSADEASLQNKQTQNEALIELQQEFSEFSRIKGPYLETRLLNINGMEKIRVDLQNGEPRVVDESELQDKSDRYYYLNSLNLNSSEAYISHFDLNVNQNKIEQPFKPVIRFSGVVFDSQGEKSGVVVLNYSGKFLLDSLKTYFTARNDEFSMLNQDSYWFVSENAAKEWGFMFENGQGRTMKVSNPKFWDQINSKNSGQIINENGLYTFRKIYPLETTRAPNGDFLKAQNLNKVLLADKDHYWILVSRIPQEYIFKTSKNSLKGIVVLDSLLLMIIVFLTFIIHRTINERIRAQKESVDLNELLGIINKTLRHDILGKLTNIRASLEMSDQIQKDEDVKKAYTETLYGVDLVHQMRDLELSVRSGSELTEQRLVPILKEVAEEQGMTAIINGDAVIYADEALKSVFENLFRNAKIHSGVDFVYIEMSESKSHIKITVADRGRGIKEEVMDQIFEEGFKYGETGNIGLGLYIVKKTIERYGGNIYARKNKPQGVMFVITLPRIY</sequence>
<evidence type="ECO:0000256" key="5">
    <source>
        <dbReference type="ARBA" id="ARBA00022553"/>
    </source>
</evidence>
<keyword evidence="8" id="KW-0472">Membrane</keyword>
<dbReference type="SUPFAM" id="SSF55874">
    <property type="entry name" value="ATPase domain of HSP90 chaperone/DNA topoisomerase II/histidine kinase"/>
    <property type="match status" value="1"/>
</dbReference>
<dbReference type="InterPro" id="IPR005467">
    <property type="entry name" value="His_kinase_dom"/>
</dbReference>
<dbReference type="PROSITE" id="PS50109">
    <property type="entry name" value="HIS_KIN"/>
    <property type="match status" value="1"/>
</dbReference>
<dbReference type="PANTHER" id="PTHR43547:SF2">
    <property type="entry name" value="HYBRID SIGNAL TRANSDUCTION HISTIDINE KINASE C"/>
    <property type="match status" value="1"/>
</dbReference>
<reference evidence="11" key="1">
    <citation type="submission" date="2017-09" db="EMBL/GenBank/DDBJ databases">
        <title>Depth-based differentiation of microbial function through sediment-hosted aquifers and enrichment of novel symbionts in the deep terrestrial subsurface.</title>
        <authorList>
            <person name="Probst A.J."/>
            <person name="Ladd B."/>
            <person name="Jarett J.K."/>
            <person name="Geller-Mcgrath D.E."/>
            <person name="Sieber C.M.K."/>
            <person name="Emerson J.B."/>
            <person name="Anantharaman K."/>
            <person name="Thomas B.C."/>
            <person name="Malmstrom R."/>
            <person name="Stieglmeier M."/>
            <person name="Klingl A."/>
            <person name="Woyke T."/>
            <person name="Ryan C.M."/>
            <person name="Banfield J.F."/>
        </authorList>
    </citation>
    <scope>NUCLEOTIDE SEQUENCE [LARGE SCALE GENOMIC DNA]</scope>
</reference>
<feature type="domain" description="Histidine kinase" evidence="9">
    <location>
        <begin position="506"/>
        <end position="607"/>
    </location>
</feature>
<evidence type="ECO:0000256" key="3">
    <source>
        <dbReference type="ARBA" id="ARBA00012438"/>
    </source>
</evidence>
<comment type="caution">
    <text evidence="10">The sequence shown here is derived from an EMBL/GenBank/DDBJ whole genome shotgun (WGS) entry which is preliminary data.</text>
</comment>
<accession>A0A2M7XD62</accession>
<feature type="transmembrane region" description="Helical" evidence="8">
    <location>
        <begin position="18"/>
        <end position="42"/>
    </location>
</feature>
<comment type="catalytic activity">
    <reaction evidence="1">
        <text>ATP + protein L-histidine = ADP + protein N-phospho-L-histidine.</text>
        <dbReference type="EC" id="2.7.13.3"/>
    </reaction>
</comment>
<evidence type="ECO:0000256" key="6">
    <source>
        <dbReference type="ARBA" id="ARBA00022692"/>
    </source>
</evidence>
<keyword evidence="6 8" id="KW-0812">Transmembrane</keyword>
<dbReference type="PANTHER" id="PTHR43547">
    <property type="entry name" value="TWO-COMPONENT HISTIDINE KINASE"/>
    <property type="match status" value="1"/>
</dbReference>
<dbReference type="InterPro" id="IPR048760">
    <property type="entry name" value="VP0354-like_sensor_dom"/>
</dbReference>
<keyword evidence="4" id="KW-1003">Cell membrane</keyword>
<evidence type="ECO:0000256" key="8">
    <source>
        <dbReference type="SAM" id="Phobius"/>
    </source>
</evidence>
<evidence type="ECO:0000256" key="7">
    <source>
        <dbReference type="ARBA" id="ARBA00022989"/>
    </source>
</evidence>
<dbReference type="Pfam" id="PF02518">
    <property type="entry name" value="HATPase_c"/>
    <property type="match status" value="1"/>
</dbReference>
<evidence type="ECO:0000256" key="4">
    <source>
        <dbReference type="ARBA" id="ARBA00022475"/>
    </source>
</evidence>
<dbReference type="InterPro" id="IPR036890">
    <property type="entry name" value="HATPase_C_sf"/>
</dbReference>
<evidence type="ECO:0000313" key="11">
    <source>
        <dbReference type="Proteomes" id="UP000231263"/>
    </source>
</evidence>
<dbReference type="Pfam" id="PF21623">
    <property type="entry name" value="HK_sensor_dom_bact"/>
    <property type="match status" value="1"/>
</dbReference>
<name>A0A2M7XD62_9BACT</name>
<dbReference type="SMART" id="SM00387">
    <property type="entry name" value="HATPase_c"/>
    <property type="match status" value="1"/>
</dbReference>
<dbReference type="PRINTS" id="PR00344">
    <property type="entry name" value="BCTRLSENSOR"/>
</dbReference>
<dbReference type="SUPFAM" id="SSF103190">
    <property type="entry name" value="Sensory domain-like"/>
    <property type="match status" value="2"/>
</dbReference>
<feature type="transmembrane region" description="Helical" evidence="8">
    <location>
        <begin position="369"/>
        <end position="388"/>
    </location>
</feature>
<keyword evidence="7 8" id="KW-1133">Transmembrane helix</keyword>
<evidence type="ECO:0000313" key="10">
    <source>
        <dbReference type="EMBL" id="PJA45803.1"/>
    </source>
</evidence>
<evidence type="ECO:0000256" key="2">
    <source>
        <dbReference type="ARBA" id="ARBA00004651"/>
    </source>
</evidence>
<gene>
    <name evidence="10" type="ORF">CO173_04500</name>
</gene>
<dbReference type="EMBL" id="PFWT01000025">
    <property type="protein sequence ID" value="PJA45803.1"/>
    <property type="molecule type" value="Genomic_DNA"/>
</dbReference>
<organism evidence="10 11">
    <name type="scientific">Candidatus Uhrbacteria bacterium CG_4_9_14_3_um_filter_41_35</name>
    <dbReference type="NCBI Taxonomy" id="1975034"/>
    <lineage>
        <taxon>Bacteria</taxon>
        <taxon>Candidatus Uhriibacteriota</taxon>
    </lineage>
</organism>